<gene>
    <name evidence="2" type="ORF">Cvel_5874</name>
</gene>
<evidence type="ECO:0000256" key="1">
    <source>
        <dbReference type="SAM" id="MobiDB-lite"/>
    </source>
</evidence>
<dbReference type="VEuPathDB" id="CryptoDB:Cvel_5874"/>
<feature type="compositionally biased region" description="Basic and acidic residues" evidence="1">
    <location>
        <begin position="501"/>
        <end position="514"/>
    </location>
</feature>
<feature type="region of interest" description="Disordered" evidence="1">
    <location>
        <begin position="489"/>
        <end position="579"/>
    </location>
</feature>
<sequence length="579" mass="63837">MPEDDHKDNPRIAVSPCEDAFEEDQSNTDPKARGFHKRLNFQKERASRRQGTRADSRHMPRLLKGGNPVSYRRASYGGACRPGWGWERRRRRVDFVQLREECKAFRDVRGKQRQQKGTSGSQWIDEADCVEEGGQRKADNGRIKFYCESENSWAETATVPSIWHPTHRRRQKGALSEGRMIQIPCSGSRRYFLGNLSCLDSSSFQGLVCNFSRHRVHLTDCDLFEADLMEWDCSFSSFVEIVVKCMNAILCTDSDVLFVCVAGANRSVAVAAACLSVLEEGDTARDPLEVLQRIERAKADKYGSSWNCLTSLHLRRMLVAWRHDQHRLVKVDRHAEGKGAWNFSESMSPGGDHSSTVGEGMREFEHWEMRECHNLEVRDSKRHWHREKERSEHTGGEKKELGQRGKDSSVTVSPLFPAKGLVAAAVVPEDNAAGDLIVPSDMLLQLEPLGDGPGSPGPASAGLDWVSVGSWGELAEAGETVTATAGVTVNDVTHPPPRVHCGPEGEGAERKAEEASESCEGVSMSDSPFVVPLASDSEGSSRSDSLRAQNGAGDSKKSGQDGSLRRFVVLSSASGAAEL</sequence>
<feature type="compositionally biased region" description="Basic and acidic residues" evidence="1">
    <location>
        <begin position="1"/>
        <end position="10"/>
    </location>
</feature>
<dbReference type="AlphaFoldDB" id="A0A0G4H876"/>
<dbReference type="EMBL" id="CDMZ01001983">
    <property type="protein sequence ID" value="CEM40118.1"/>
    <property type="molecule type" value="Genomic_DNA"/>
</dbReference>
<name>A0A0G4H876_9ALVE</name>
<dbReference type="InterPro" id="IPR029021">
    <property type="entry name" value="Prot-tyrosine_phosphatase-like"/>
</dbReference>
<evidence type="ECO:0000313" key="2">
    <source>
        <dbReference type="EMBL" id="CEM40118.1"/>
    </source>
</evidence>
<feature type="region of interest" description="Disordered" evidence="1">
    <location>
        <begin position="1"/>
        <end position="67"/>
    </location>
</feature>
<reference evidence="2" key="1">
    <citation type="submission" date="2014-11" db="EMBL/GenBank/DDBJ databases">
        <authorList>
            <person name="Otto D Thomas"/>
            <person name="Naeem Raeece"/>
        </authorList>
    </citation>
    <scope>NUCLEOTIDE SEQUENCE</scope>
</reference>
<accession>A0A0G4H876</accession>
<feature type="compositionally biased region" description="Basic and acidic residues" evidence="1">
    <location>
        <begin position="41"/>
        <end position="58"/>
    </location>
</feature>
<dbReference type="SUPFAM" id="SSF52799">
    <property type="entry name" value="(Phosphotyrosine protein) phosphatases II"/>
    <property type="match status" value="1"/>
</dbReference>
<proteinExistence type="predicted"/>
<organism evidence="2">
    <name type="scientific">Chromera velia CCMP2878</name>
    <dbReference type="NCBI Taxonomy" id="1169474"/>
    <lineage>
        <taxon>Eukaryota</taxon>
        <taxon>Sar</taxon>
        <taxon>Alveolata</taxon>
        <taxon>Colpodellida</taxon>
        <taxon>Chromeraceae</taxon>
        <taxon>Chromera</taxon>
    </lineage>
</organism>
<feature type="region of interest" description="Disordered" evidence="1">
    <location>
        <begin position="381"/>
        <end position="411"/>
    </location>
</feature>
<feature type="compositionally biased region" description="Basic and acidic residues" evidence="1">
    <location>
        <begin position="386"/>
        <end position="407"/>
    </location>
</feature>
<protein>
    <submittedName>
        <fullName evidence="2">Uncharacterized protein</fullName>
    </submittedName>
</protein>